<dbReference type="PANTHER" id="PTHR35529">
    <property type="entry name" value="MANGANESE EFFLUX PUMP MNTP-RELATED"/>
    <property type="match status" value="1"/>
</dbReference>
<gene>
    <name evidence="8 10" type="primary">mntP</name>
    <name evidence="10" type="ORF">KL86DPRO_20634</name>
</gene>
<feature type="chain" id="PRO_5012058247" description="Putative manganese efflux pump MntP" evidence="9">
    <location>
        <begin position="20"/>
        <end position="195"/>
    </location>
</feature>
<keyword evidence="4 8" id="KW-1133">Transmembrane helix</keyword>
<dbReference type="Pfam" id="PF02659">
    <property type="entry name" value="Mntp"/>
    <property type="match status" value="1"/>
</dbReference>
<dbReference type="PANTHER" id="PTHR35529:SF1">
    <property type="entry name" value="MANGANESE EFFLUX PUMP MNTP-RELATED"/>
    <property type="match status" value="1"/>
</dbReference>
<keyword evidence="6 8" id="KW-0472">Membrane</keyword>
<name>A0A212K3P6_9DELT</name>
<dbReference type="InterPro" id="IPR022929">
    <property type="entry name" value="Put_MntP"/>
</dbReference>
<organism evidence="10">
    <name type="scientific">uncultured delta proteobacterium</name>
    <dbReference type="NCBI Taxonomy" id="34034"/>
    <lineage>
        <taxon>Bacteria</taxon>
        <taxon>Deltaproteobacteria</taxon>
        <taxon>environmental samples</taxon>
    </lineage>
</organism>
<feature type="transmembrane region" description="Helical" evidence="8">
    <location>
        <begin position="71"/>
        <end position="89"/>
    </location>
</feature>
<feature type="signal peptide" evidence="9">
    <location>
        <begin position="1"/>
        <end position="19"/>
    </location>
</feature>
<dbReference type="EMBL" id="FLUQ01000002">
    <property type="protein sequence ID" value="SBW06276.1"/>
    <property type="molecule type" value="Genomic_DNA"/>
</dbReference>
<keyword evidence="7 8" id="KW-0464">Manganese</keyword>
<protein>
    <recommendedName>
        <fullName evidence="8">Putative manganese efflux pump MntP</fullName>
    </recommendedName>
</protein>
<evidence type="ECO:0000256" key="6">
    <source>
        <dbReference type="ARBA" id="ARBA00023136"/>
    </source>
</evidence>
<keyword evidence="1 8" id="KW-0813">Transport</keyword>
<dbReference type="GO" id="GO:0005886">
    <property type="term" value="C:plasma membrane"/>
    <property type="evidence" value="ECO:0007669"/>
    <property type="project" value="UniProtKB-SubCell"/>
</dbReference>
<feature type="transmembrane region" description="Helical" evidence="8">
    <location>
        <begin position="136"/>
        <end position="158"/>
    </location>
</feature>
<feature type="transmembrane region" description="Helical" evidence="8">
    <location>
        <begin position="170"/>
        <end position="188"/>
    </location>
</feature>
<sequence>MTLLTLLILAVALAMDAFAVAVASGVQLRCINASQTVRMAGTFGLFQFAMPVIGWFLGAGLEKLIQDYDHWVAFVLLFIVGARMLKEAWEKRGQPAEACVMTSDPTQGASLFFLGIATSVDALAVGLSFGILGHGVWFPAAVIGVVCFTITAVGLHLGKIVCSLAGNWTNRANAVGGLVLIAIGLNILREHGMFV</sequence>
<accession>A0A212K3P6</accession>
<dbReference type="GO" id="GO:0005384">
    <property type="term" value="F:manganese ion transmembrane transporter activity"/>
    <property type="evidence" value="ECO:0007669"/>
    <property type="project" value="UniProtKB-UniRule"/>
</dbReference>
<proteinExistence type="inferred from homology"/>
<evidence type="ECO:0000256" key="9">
    <source>
        <dbReference type="SAM" id="SignalP"/>
    </source>
</evidence>
<dbReference type="HAMAP" id="MF_01521">
    <property type="entry name" value="MntP_pump"/>
    <property type="match status" value="1"/>
</dbReference>
<feature type="transmembrane region" description="Helical" evidence="8">
    <location>
        <begin position="39"/>
        <end position="59"/>
    </location>
</feature>
<evidence type="ECO:0000256" key="7">
    <source>
        <dbReference type="ARBA" id="ARBA00023211"/>
    </source>
</evidence>
<evidence type="ECO:0000256" key="5">
    <source>
        <dbReference type="ARBA" id="ARBA00023065"/>
    </source>
</evidence>
<dbReference type="InterPro" id="IPR003810">
    <property type="entry name" value="Mntp/YtaF"/>
</dbReference>
<evidence type="ECO:0000256" key="4">
    <source>
        <dbReference type="ARBA" id="ARBA00022989"/>
    </source>
</evidence>
<feature type="transmembrane region" description="Helical" evidence="8">
    <location>
        <begin position="109"/>
        <end position="129"/>
    </location>
</feature>
<evidence type="ECO:0000256" key="1">
    <source>
        <dbReference type="ARBA" id="ARBA00022448"/>
    </source>
</evidence>
<comment type="similarity">
    <text evidence="8">Belongs to the MntP (TC 9.B.29) family.</text>
</comment>
<evidence type="ECO:0000256" key="8">
    <source>
        <dbReference type="HAMAP-Rule" id="MF_01521"/>
    </source>
</evidence>
<keyword evidence="3 8" id="KW-0812">Transmembrane</keyword>
<evidence type="ECO:0000313" key="10">
    <source>
        <dbReference type="EMBL" id="SBW06276.1"/>
    </source>
</evidence>
<keyword evidence="2 8" id="KW-1003">Cell membrane</keyword>
<evidence type="ECO:0000256" key="3">
    <source>
        <dbReference type="ARBA" id="ARBA00022692"/>
    </source>
</evidence>
<comment type="subcellular location">
    <subcellularLocation>
        <location evidence="8">Cell membrane</location>
        <topology evidence="8">Multi-pass membrane protein</topology>
    </subcellularLocation>
</comment>
<evidence type="ECO:0000256" key="2">
    <source>
        <dbReference type="ARBA" id="ARBA00022475"/>
    </source>
</evidence>
<comment type="function">
    <text evidence="8">Probably functions as a manganese efflux pump.</text>
</comment>
<reference evidence="10" key="1">
    <citation type="submission" date="2016-04" db="EMBL/GenBank/DDBJ databases">
        <authorList>
            <person name="Evans L.H."/>
            <person name="Alamgir A."/>
            <person name="Owens N."/>
            <person name="Weber N.D."/>
            <person name="Virtaneva K."/>
            <person name="Barbian K."/>
            <person name="Babar A."/>
            <person name="Rosenke K."/>
        </authorList>
    </citation>
    <scope>NUCLEOTIDE SEQUENCE</scope>
    <source>
        <strain evidence="10">86</strain>
    </source>
</reference>
<keyword evidence="9" id="KW-0732">Signal</keyword>
<keyword evidence="5 8" id="KW-0406">Ion transport</keyword>
<dbReference type="AlphaFoldDB" id="A0A212K3P6"/>